<keyword evidence="1" id="KW-1133">Transmembrane helix</keyword>
<keyword evidence="1" id="KW-0472">Membrane</keyword>
<feature type="chain" id="PRO_5045721783" evidence="2">
    <location>
        <begin position="29"/>
        <end position="405"/>
    </location>
</feature>
<keyword evidence="3" id="KW-0378">Hydrolase</keyword>
<evidence type="ECO:0000256" key="2">
    <source>
        <dbReference type="SAM" id="SignalP"/>
    </source>
</evidence>
<protein>
    <submittedName>
        <fullName evidence="3">Pectin acetylesterase-family hydrolase</fullName>
    </submittedName>
</protein>
<proteinExistence type="predicted"/>
<dbReference type="Proteomes" id="UP001144036">
    <property type="component" value="Unassembled WGS sequence"/>
</dbReference>
<accession>A0ABT4SD42</accession>
<feature type="signal peptide" evidence="2">
    <location>
        <begin position="1"/>
        <end position="28"/>
    </location>
</feature>
<reference evidence="3" key="1">
    <citation type="submission" date="2022-11" db="EMBL/GenBank/DDBJ databases">
        <title>Nonomuraea corallina sp. nov., a new species of the genus Nonomuraea isolated from sea side sediment in Thai sea.</title>
        <authorList>
            <person name="Ngamcharungchit C."/>
            <person name="Matsumoto A."/>
            <person name="Suriyachadkun C."/>
            <person name="Panbangred W."/>
            <person name="Inahashi Y."/>
            <person name="Intra B."/>
        </authorList>
    </citation>
    <scope>NUCLEOTIDE SEQUENCE</scope>
    <source>
        <strain evidence="3">MCN248</strain>
    </source>
</reference>
<gene>
    <name evidence="3" type="ORF">OUY22_17025</name>
</gene>
<dbReference type="Pfam" id="PF03283">
    <property type="entry name" value="PAE"/>
    <property type="match status" value="1"/>
</dbReference>
<comment type="caution">
    <text evidence="3">The sequence shown here is derived from an EMBL/GenBank/DDBJ whole genome shotgun (WGS) entry which is preliminary data.</text>
</comment>
<evidence type="ECO:0000256" key="1">
    <source>
        <dbReference type="SAM" id="Phobius"/>
    </source>
</evidence>
<dbReference type="EMBL" id="JAPNNL010000060">
    <property type="protein sequence ID" value="MDA0635124.1"/>
    <property type="molecule type" value="Genomic_DNA"/>
</dbReference>
<dbReference type="InterPro" id="IPR004963">
    <property type="entry name" value="PAE/NOTUM"/>
</dbReference>
<dbReference type="GO" id="GO:0016787">
    <property type="term" value="F:hydrolase activity"/>
    <property type="evidence" value="ECO:0007669"/>
    <property type="project" value="UniProtKB-KW"/>
</dbReference>
<name>A0ABT4SD42_9ACTN</name>
<sequence>MKAAKWAVAAVICAAVALGLYTNAAATAATIGAVLVLGLLYVYFIHFGRPSRVASLNEVTDTKWHTVNLGRTTVSADGSAYAMFVRRGTSSNLVIHFSGGGACWDAETAARPITPLGVVRGYTRDLQMFYFNSLTRLFPAALAGMANRRDSTNAFRDWNFVFVPYSTGDMHVGDTINTYPHNGTTIKVHHNGRNNATAVLDWVYANFPEADKVLVSGESAGAWASAFYAPQIAGHYTDSKLYCLSDGVGVVTERWRDIVDTIWKADSAQTLGFDIGNDLYEDALLRRSDEAARTIKYLHANTLYDDTLTRFGAALNRTSTRTDAFIDDWAANTKASIARLDQSGLHYNFFLTDWGHNSKKHTTEHTLTTNEFYNKCTADGVLFSTWIKRNVIDDEDLSLGHELLP</sequence>
<keyword evidence="1" id="KW-0812">Transmembrane</keyword>
<evidence type="ECO:0000313" key="4">
    <source>
        <dbReference type="Proteomes" id="UP001144036"/>
    </source>
</evidence>
<organism evidence="3 4">
    <name type="scientific">Nonomuraea corallina</name>
    <dbReference type="NCBI Taxonomy" id="2989783"/>
    <lineage>
        <taxon>Bacteria</taxon>
        <taxon>Bacillati</taxon>
        <taxon>Actinomycetota</taxon>
        <taxon>Actinomycetes</taxon>
        <taxon>Streptosporangiales</taxon>
        <taxon>Streptosporangiaceae</taxon>
        <taxon>Nonomuraea</taxon>
    </lineage>
</organism>
<dbReference type="SUPFAM" id="SSF53474">
    <property type="entry name" value="alpha/beta-Hydrolases"/>
    <property type="match status" value="1"/>
</dbReference>
<evidence type="ECO:0000313" key="3">
    <source>
        <dbReference type="EMBL" id="MDA0635124.1"/>
    </source>
</evidence>
<keyword evidence="2" id="KW-0732">Signal</keyword>
<dbReference type="InterPro" id="IPR029058">
    <property type="entry name" value="AB_hydrolase_fold"/>
</dbReference>
<dbReference type="PANTHER" id="PTHR21562:SF83">
    <property type="entry name" value="PECTIN ACETYLESTERASE 4"/>
    <property type="match status" value="1"/>
</dbReference>
<dbReference type="PANTHER" id="PTHR21562">
    <property type="entry name" value="NOTUM-RELATED"/>
    <property type="match status" value="1"/>
</dbReference>
<keyword evidence="4" id="KW-1185">Reference proteome</keyword>
<feature type="transmembrane region" description="Helical" evidence="1">
    <location>
        <begin position="29"/>
        <end position="47"/>
    </location>
</feature>
<dbReference type="RefSeq" id="WP_270155962.1">
    <property type="nucleotide sequence ID" value="NZ_JAPNNL010000060.1"/>
</dbReference>